<keyword evidence="19" id="KW-1185">Reference proteome</keyword>
<evidence type="ECO:0000256" key="9">
    <source>
        <dbReference type="ARBA" id="ARBA00022777"/>
    </source>
</evidence>
<dbReference type="HAMAP" id="MF_00583_B">
    <property type="entry name" value="RibP_PPkinase_B"/>
    <property type="match status" value="1"/>
</dbReference>
<comment type="pathway">
    <text evidence="3">Metabolic intermediate biosynthesis; 5-phospho-alpha-D-ribose 1-diphosphate biosynthesis; 5-phospho-alpha-D-ribose 1-diphosphate from D-ribose 5-phosphate (route I): step 1/1.</text>
</comment>
<dbReference type="GO" id="GO:0002189">
    <property type="term" value="C:ribose phosphate diphosphokinase complex"/>
    <property type="evidence" value="ECO:0007669"/>
    <property type="project" value="TreeGrafter"/>
</dbReference>
<evidence type="ECO:0000259" key="17">
    <source>
        <dbReference type="Pfam" id="PF13793"/>
    </source>
</evidence>
<dbReference type="GO" id="GO:0006015">
    <property type="term" value="P:5-phosphoribose 1-diphosphate biosynthetic process"/>
    <property type="evidence" value="ECO:0007669"/>
    <property type="project" value="UniProtKB-UniPathway"/>
</dbReference>
<dbReference type="InterPro" id="IPR005946">
    <property type="entry name" value="Rib-P_diPkinase"/>
</dbReference>
<feature type="domain" description="Ribose-phosphate pyrophosphokinase N-terminal" evidence="17">
    <location>
        <begin position="281"/>
        <end position="387"/>
    </location>
</feature>
<dbReference type="InterPro" id="IPR029099">
    <property type="entry name" value="Pribosyltran_N"/>
</dbReference>
<dbReference type="EC" id="2.7.6.1" evidence="15"/>
<comment type="cofactor">
    <cofactor evidence="1">
        <name>Mg(2+)</name>
        <dbReference type="ChEBI" id="CHEBI:18420"/>
    </cofactor>
</comment>
<comment type="caution">
    <text evidence="18">The sequence shown here is derived from an EMBL/GenBank/DDBJ whole genome shotgun (WGS) entry which is preliminary data.</text>
</comment>
<dbReference type="NCBIfam" id="TIGR01251">
    <property type="entry name" value="ribP_PPkin"/>
    <property type="match status" value="1"/>
</dbReference>
<gene>
    <name evidence="18" type="ORF">RF55_10841</name>
</gene>
<dbReference type="GO" id="GO:0005524">
    <property type="term" value="F:ATP binding"/>
    <property type="evidence" value="ECO:0007669"/>
    <property type="project" value="UniProtKB-KW"/>
</dbReference>
<dbReference type="GO" id="GO:0005737">
    <property type="term" value="C:cytoplasm"/>
    <property type="evidence" value="ECO:0007669"/>
    <property type="project" value="TreeGrafter"/>
</dbReference>
<comment type="function">
    <text evidence="2">Catalyzes the synthesis of phosphoribosylpyrophosphate (PRPP) that is essential for nucleotide synthesis.</text>
</comment>
<dbReference type="OrthoDB" id="413572at2759"/>
<evidence type="ECO:0000256" key="5">
    <source>
        <dbReference type="ARBA" id="ARBA00022679"/>
    </source>
</evidence>
<name>A0A0J7KH03_LASNI</name>
<keyword evidence="10" id="KW-0067">ATP-binding</keyword>
<evidence type="ECO:0000256" key="8">
    <source>
        <dbReference type="ARBA" id="ARBA00022741"/>
    </source>
</evidence>
<dbReference type="Pfam" id="PF13793">
    <property type="entry name" value="Pribosyltran_N"/>
    <property type="match status" value="1"/>
</dbReference>
<dbReference type="PANTHER" id="PTHR10210:SF41">
    <property type="entry name" value="RIBOSE-PHOSPHATE PYROPHOSPHOKINASE 1, CHLOROPLASTIC"/>
    <property type="match status" value="1"/>
</dbReference>
<evidence type="ECO:0000256" key="7">
    <source>
        <dbReference type="ARBA" id="ARBA00022727"/>
    </source>
</evidence>
<evidence type="ECO:0000256" key="3">
    <source>
        <dbReference type="ARBA" id="ARBA00004996"/>
    </source>
</evidence>
<dbReference type="PROSITE" id="PS00114">
    <property type="entry name" value="PRPP_SYNTHASE"/>
    <property type="match status" value="1"/>
</dbReference>
<protein>
    <recommendedName>
        <fullName evidence="15">Ribose-phosphate pyrophosphokinase</fullName>
        <ecNumber evidence="15">2.7.6.1</ecNumber>
    </recommendedName>
</protein>
<evidence type="ECO:0000256" key="11">
    <source>
        <dbReference type="ARBA" id="ARBA00022842"/>
    </source>
</evidence>
<comment type="catalytic activity">
    <reaction evidence="13 15">
        <text>D-ribose 5-phosphate + ATP = 5-phospho-alpha-D-ribose 1-diphosphate + AMP + H(+)</text>
        <dbReference type="Rhea" id="RHEA:15609"/>
        <dbReference type="ChEBI" id="CHEBI:15378"/>
        <dbReference type="ChEBI" id="CHEBI:30616"/>
        <dbReference type="ChEBI" id="CHEBI:58017"/>
        <dbReference type="ChEBI" id="CHEBI:78346"/>
        <dbReference type="ChEBI" id="CHEBI:456215"/>
        <dbReference type="EC" id="2.7.6.1"/>
    </reaction>
</comment>
<accession>A0A0J7KH03</accession>
<dbReference type="AlphaFoldDB" id="A0A0J7KH03"/>
<evidence type="ECO:0000256" key="13">
    <source>
        <dbReference type="ARBA" id="ARBA00049535"/>
    </source>
</evidence>
<dbReference type="GO" id="GO:0006164">
    <property type="term" value="P:purine nucleotide biosynthetic process"/>
    <property type="evidence" value="ECO:0007669"/>
    <property type="project" value="TreeGrafter"/>
</dbReference>
<keyword evidence="5" id="KW-0808">Transferase</keyword>
<dbReference type="PaxDb" id="67767-A0A0J7KH03"/>
<comment type="subunit">
    <text evidence="12">Homodimer. The active form is probably a hexamer composed of 3 homodimers.</text>
</comment>
<keyword evidence="6 15" id="KW-0479">Metal-binding</keyword>
<dbReference type="CDD" id="cd06223">
    <property type="entry name" value="PRTases_typeI"/>
    <property type="match status" value="1"/>
</dbReference>
<keyword evidence="11 15" id="KW-0460">Magnesium</keyword>
<proteinExistence type="inferred from homology"/>
<keyword evidence="9 15" id="KW-0418">Kinase</keyword>
<dbReference type="UniPathway" id="UPA00087">
    <property type="reaction ID" value="UER00172"/>
</dbReference>
<dbReference type="PANTHER" id="PTHR10210">
    <property type="entry name" value="RIBOSE-PHOSPHATE DIPHOSPHOKINASE FAMILY MEMBER"/>
    <property type="match status" value="1"/>
</dbReference>
<dbReference type="Pfam" id="PF00156">
    <property type="entry name" value="Pribosyltran"/>
    <property type="match status" value="1"/>
</dbReference>
<dbReference type="FunFam" id="3.40.50.2020:FF:000001">
    <property type="entry name" value="Ribose-phosphate pyrophosphokinase"/>
    <property type="match status" value="1"/>
</dbReference>
<reference evidence="18 19" key="1">
    <citation type="submission" date="2015-04" db="EMBL/GenBank/DDBJ databases">
        <title>Lasius niger genome sequencing.</title>
        <authorList>
            <person name="Konorov E.A."/>
            <person name="Nikitin M.A."/>
            <person name="Kirill M.V."/>
            <person name="Chang P."/>
        </authorList>
    </citation>
    <scope>NUCLEOTIDE SEQUENCE [LARGE SCALE GENOMIC DNA]</scope>
    <source>
        <tissue evidence="18">Whole</tissue>
    </source>
</reference>
<evidence type="ECO:0000256" key="1">
    <source>
        <dbReference type="ARBA" id="ARBA00001946"/>
    </source>
</evidence>
<dbReference type="STRING" id="67767.A0A0J7KH03"/>
<evidence type="ECO:0000256" key="4">
    <source>
        <dbReference type="ARBA" id="ARBA00006478"/>
    </source>
</evidence>
<keyword evidence="8" id="KW-0547">Nucleotide-binding</keyword>
<dbReference type="InterPro" id="IPR037515">
    <property type="entry name" value="Rib-P_diPkinase_bac"/>
</dbReference>
<sequence length="588" mass="63609">MLEFLQKHLGFLKYFKPSTSTQVLTAVNLPTPRLAVPVPIALKIPNRETAGRFTRALTSALVAQNVPAVSRAPSLGDWWLDLEAHPKDGFMIAHYAIMGANNVIQSQGDADPVDKASWDKGDHDALNTIALEIAPAVAHALSDIQADRMIHDPMSLQSRPSRVYLQSVTGAPGDGNLLLSRAFYTAYPKDAGTLLTNLHGADFLINTEVNLNPAPPDSQGHPQQQIEIIWHVQATMDKKEVGAATQIHAIPAHSLDGNWGDTAIAAANEAGPAIAQIISNYTAEAISQETGIPLCKSSIRRFADGEIFAELLENVRGEDVFVIQSTCAPTNDHLMELLIVLDALRRGSAKRITAVIPYFGYARQERKSGPRTPISAKLVANLLTEAGANRVLTLDLHAMQIQGFFDIPTDNLYAAPLFVQDIKERLSETLTQYPEGTEVVVVSPDVGGVVRARQLARRLNMDLAIIDKRRERAGVSEVMNVIGDVKGKYCILVDDIIDSGGSLCNAATALIKSGAIGVEAYITHGVLTGNAVERVCRSDLKTLTLTDTIPETKEAAETPNIRYISTAKLISRAIKAVSEESSISVLFE</sequence>
<dbReference type="GO" id="GO:0016301">
    <property type="term" value="F:kinase activity"/>
    <property type="evidence" value="ECO:0007669"/>
    <property type="project" value="UniProtKB-KW"/>
</dbReference>
<feature type="domain" description="Phosphoribosyltransferase" evidence="16">
    <location>
        <begin position="409"/>
        <end position="524"/>
    </location>
</feature>
<evidence type="ECO:0000256" key="15">
    <source>
        <dbReference type="RuleBase" id="RU004325"/>
    </source>
</evidence>
<dbReference type="Gene3D" id="3.40.50.2020">
    <property type="match status" value="2"/>
</dbReference>
<keyword evidence="7 14" id="KW-0545">Nucleotide biosynthesis</keyword>
<dbReference type="InterPro" id="IPR000836">
    <property type="entry name" value="PRTase_dom"/>
</dbReference>
<dbReference type="EMBL" id="LBMM01007673">
    <property type="protein sequence ID" value="KMQ89524.1"/>
    <property type="molecule type" value="Genomic_DNA"/>
</dbReference>
<dbReference type="NCBIfam" id="NF002320">
    <property type="entry name" value="PRK01259.1"/>
    <property type="match status" value="1"/>
</dbReference>
<evidence type="ECO:0000256" key="2">
    <source>
        <dbReference type="ARBA" id="ARBA00003018"/>
    </source>
</evidence>
<evidence type="ECO:0000256" key="12">
    <source>
        <dbReference type="ARBA" id="ARBA00026067"/>
    </source>
</evidence>
<dbReference type="GO" id="GO:0004749">
    <property type="term" value="F:ribose phosphate diphosphokinase activity"/>
    <property type="evidence" value="ECO:0007669"/>
    <property type="project" value="UniProtKB-EC"/>
</dbReference>
<dbReference type="SUPFAM" id="SSF53271">
    <property type="entry name" value="PRTase-like"/>
    <property type="match status" value="1"/>
</dbReference>
<dbReference type="Proteomes" id="UP000036403">
    <property type="component" value="Unassembled WGS sequence"/>
</dbReference>
<evidence type="ECO:0000256" key="6">
    <source>
        <dbReference type="ARBA" id="ARBA00022723"/>
    </source>
</evidence>
<dbReference type="SMART" id="SM01400">
    <property type="entry name" value="Pribosyltran_N"/>
    <property type="match status" value="1"/>
</dbReference>
<evidence type="ECO:0000259" key="16">
    <source>
        <dbReference type="Pfam" id="PF00156"/>
    </source>
</evidence>
<dbReference type="InterPro" id="IPR029057">
    <property type="entry name" value="PRTase-like"/>
</dbReference>
<comment type="similarity">
    <text evidence="4 14">Belongs to the ribose-phosphate pyrophosphokinase family.</text>
</comment>
<evidence type="ECO:0000256" key="14">
    <source>
        <dbReference type="RuleBase" id="RU004324"/>
    </source>
</evidence>
<dbReference type="InterPro" id="IPR000842">
    <property type="entry name" value="PRib_PP_synth_CS"/>
</dbReference>
<dbReference type="GO" id="GO:0009156">
    <property type="term" value="P:ribonucleoside monophosphate biosynthetic process"/>
    <property type="evidence" value="ECO:0007669"/>
    <property type="project" value="InterPro"/>
</dbReference>
<evidence type="ECO:0000256" key="10">
    <source>
        <dbReference type="ARBA" id="ARBA00022840"/>
    </source>
</evidence>
<dbReference type="GO" id="GO:0000287">
    <property type="term" value="F:magnesium ion binding"/>
    <property type="evidence" value="ECO:0007669"/>
    <property type="project" value="InterPro"/>
</dbReference>
<evidence type="ECO:0000313" key="18">
    <source>
        <dbReference type="EMBL" id="KMQ89524.1"/>
    </source>
</evidence>
<organism evidence="18 19">
    <name type="scientific">Lasius niger</name>
    <name type="common">Black garden ant</name>
    <dbReference type="NCBI Taxonomy" id="67767"/>
    <lineage>
        <taxon>Eukaryota</taxon>
        <taxon>Metazoa</taxon>
        <taxon>Ecdysozoa</taxon>
        <taxon>Arthropoda</taxon>
        <taxon>Hexapoda</taxon>
        <taxon>Insecta</taxon>
        <taxon>Pterygota</taxon>
        <taxon>Neoptera</taxon>
        <taxon>Endopterygota</taxon>
        <taxon>Hymenoptera</taxon>
        <taxon>Apocrita</taxon>
        <taxon>Aculeata</taxon>
        <taxon>Formicoidea</taxon>
        <taxon>Formicidae</taxon>
        <taxon>Formicinae</taxon>
        <taxon>Lasius</taxon>
        <taxon>Lasius</taxon>
    </lineage>
</organism>
<evidence type="ECO:0000313" key="19">
    <source>
        <dbReference type="Proteomes" id="UP000036403"/>
    </source>
</evidence>